<dbReference type="EMBL" id="CP092865">
    <property type="protein sequence ID" value="UYV64365.1"/>
    <property type="molecule type" value="Genomic_DNA"/>
</dbReference>
<accession>A0ABY6KAV2</accession>
<gene>
    <name evidence="1" type="ORF">LAZ67_3000415</name>
</gene>
<evidence type="ECO:0000313" key="2">
    <source>
        <dbReference type="Proteomes" id="UP001235939"/>
    </source>
</evidence>
<organism evidence="1 2">
    <name type="scientific">Cordylochernes scorpioides</name>
    <dbReference type="NCBI Taxonomy" id="51811"/>
    <lineage>
        <taxon>Eukaryota</taxon>
        <taxon>Metazoa</taxon>
        <taxon>Ecdysozoa</taxon>
        <taxon>Arthropoda</taxon>
        <taxon>Chelicerata</taxon>
        <taxon>Arachnida</taxon>
        <taxon>Pseudoscorpiones</taxon>
        <taxon>Cheliferoidea</taxon>
        <taxon>Chernetidae</taxon>
        <taxon>Cordylochernes</taxon>
    </lineage>
</organism>
<reference evidence="1 2" key="1">
    <citation type="submission" date="2022-01" db="EMBL/GenBank/DDBJ databases">
        <title>A chromosomal length assembly of Cordylochernes scorpioides.</title>
        <authorList>
            <person name="Zeh D."/>
            <person name="Zeh J."/>
        </authorList>
    </citation>
    <scope>NUCLEOTIDE SEQUENCE [LARGE SCALE GENOMIC DNA]</scope>
    <source>
        <strain evidence="1">IN4F17</strain>
        <tissue evidence="1">Whole Body</tissue>
    </source>
</reference>
<dbReference type="Proteomes" id="UP001235939">
    <property type="component" value="Chromosome 03"/>
</dbReference>
<sequence length="93" mass="10193">MLLILYPWIRIPSRVLSAGPAEPRFFRELVTAPPSPFPSGLGTGKVESNPTSECNLLIFILKDPDKELHGEGDFGTSRYPLLPNSLPGCEGNR</sequence>
<keyword evidence="2" id="KW-1185">Reference proteome</keyword>
<name>A0ABY6KAV2_9ARAC</name>
<protein>
    <submittedName>
        <fullName evidence="1">Uncharacterized protein</fullName>
    </submittedName>
</protein>
<evidence type="ECO:0000313" key="1">
    <source>
        <dbReference type="EMBL" id="UYV64365.1"/>
    </source>
</evidence>
<proteinExistence type="predicted"/>